<evidence type="ECO:0000256" key="2">
    <source>
        <dbReference type="SAM" id="SignalP"/>
    </source>
</evidence>
<dbReference type="AlphaFoldDB" id="A0ABD3RT41"/>
<keyword evidence="2" id="KW-0732">Signal</keyword>
<feature type="chain" id="PRO_5044839885" evidence="2">
    <location>
        <begin position="45"/>
        <end position="207"/>
    </location>
</feature>
<name>A0ABD3RT41_9STRA</name>
<gene>
    <name evidence="3" type="ORF">ACHAXA_007495</name>
</gene>
<accession>A0ABD3RT41</accession>
<evidence type="ECO:0000256" key="1">
    <source>
        <dbReference type="SAM" id="MobiDB-lite"/>
    </source>
</evidence>
<protein>
    <submittedName>
        <fullName evidence="3">Uncharacterized protein</fullName>
    </submittedName>
</protein>
<reference evidence="3 4" key="1">
    <citation type="submission" date="2024-10" db="EMBL/GenBank/DDBJ databases">
        <title>Updated reference genomes for cyclostephanoid diatoms.</title>
        <authorList>
            <person name="Roberts W.R."/>
            <person name="Alverson A.J."/>
        </authorList>
    </citation>
    <scope>NUCLEOTIDE SEQUENCE [LARGE SCALE GENOMIC DNA]</scope>
    <source>
        <strain evidence="3 4">AJA228-03</strain>
    </source>
</reference>
<evidence type="ECO:0000313" key="4">
    <source>
        <dbReference type="Proteomes" id="UP001530377"/>
    </source>
</evidence>
<feature type="region of interest" description="Disordered" evidence="1">
    <location>
        <begin position="144"/>
        <end position="169"/>
    </location>
</feature>
<comment type="caution">
    <text evidence="3">The sequence shown here is derived from an EMBL/GenBank/DDBJ whole genome shotgun (WGS) entry which is preliminary data.</text>
</comment>
<dbReference type="EMBL" id="JALLPB020000297">
    <property type="protein sequence ID" value="KAL3810840.1"/>
    <property type="molecule type" value="Genomic_DNA"/>
</dbReference>
<evidence type="ECO:0000313" key="3">
    <source>
        <dbReference type="EMBL" id="KAL3810840.1"/>
    </source>
</evidence>
<sequence length="207" mass="21850">MTIRPLRPRSRRTPHPFTHATMMSSINSVAAVVLLLQALASASAFMPPPKNSPSIKTTDLSKSGLGGFDVIAKTNKKFIEGSAPIPKGGVIGAKKVVTSPPPKKVTVVAPSKKVAAVAPPKKVAAVASPKKVAVVTKGDMKNNVASVGKDARKGAKSPRSADETSDPTKTPWSTILLSFLIPWRNPNSIFLYMLLAVSILGKMNEHP</sequence>
<keyword evidence="4" id="KW-1185">Reference proteome</keyword>
<organism evidence="3 4">
    <name type="scientific">Cyclostephanos tholiformis</name>
    <dbReference type="NCBI Taxonomy" id="382380"/>
    <lineage>
        <taxon>Eukaryota</taxon>
        <taxon>Sar</taxon>
        <taxon>Stramenopiles</taxon>
        <taxon>Ochrophyta</taxon>
        <taxon>Bacillariophyta</taxon>
        <taxon>Coscinodiscophyceae</taxon>
        <taxon>Thalassiosirophycidae</taxon>
        <taxon>Stephanodiscales</taxon>
        <taxon>Stephanodiscaceae</taxon>
        <taxon>Cyclostephanos</taxon>
    </lineage>
</organism>
<dbReference type="Proteomes" id="UP001530377">
    <property type="component" value="Unassembled WGS sequence"/>
</dbReference>
<proteinExistence type="predicted"/>
<feature type="signal peptide" evidence="2">
    <location>
        <begin position="1"/>
        <end position="44"/>
    </location>
</feature>